<comment type="caution">
    <text evidence="1">The sequence shown here is derived from an EMBL/GenBank/DDBJ whole genome shotgun (WGS) entry which is preliminary data.</text>
</comment>
<dbReference type="EMBL" id="JAAOLX010000005">
    <property type="protein sequence ID" value="NHQ86839.1"/>
    <property type="molecule type" value="Genomic_DNA"/>
</dbReference>
<keyword evidence="2" id="KW-1185">Reference proteome</keyword>
<dbReference type="Proteomes" id="UP000712570">
    <property type="component" value="Unassembled WGS sequence"/>
</dbReference>
<name>A0ABX0KXJ1_9NEIS</name>
<evidence type="ECO:0008006" key="3">
    <source>
        <dbReference type="Google" id="ProtNLM"/>
    </source>
</evidence>
<sequence length="190" mass="22336">MNTISAQKLLNGRFDEQFIIEKACRELERAKKCSDIFEMYDHIINFSISVSMIADWIFHLKLAYKDIWKNKNETFFTNWIRLQNPEVAALIDISNECKHAHRKHPSFFVENLNIKIIFDVSKTLQSEYELLINKGFSKTTDTGNVMLFFPTITYARNEVFFFDLADQAMAWWKDLNLDSAFPVNNKLISC</sequence>
<accession>A0ABX0KXJ1</accession>
<proteinExistence type="predicted"/>
<evidence type="ECO:0000313" key="1">
    <source>
        <dbReference type="EMBL" id="NHQ86839.1"/>
    </source>
</evidence>
<protein>
    <recommendedName>
        <fullName evidence="3">HEPN AbiU2-like domain-containing protein</fullName>
    </recommendedName>
</protein>
<evidence type="ECO:0000313" key="2">
    <source>
        <dbReference type="Proteomes" id="UP000712570"/>
    </source>
</evidence>
<organism evidence="1 2">
    <name type="scientific">Iodobacter violaceini</name>
    <dbReference type="NCBI Taxonomy" id="3044271"/>
    <lineage>
        <taxon>Bacteria</taxon>
        <taxon>Pseudomonadati</taxon>
        <taxon>Pseudomonadota</taxon>
        <taxon>Betaproteobacteria</taxon>
        <taxon>Neisseriales</taxon>
        <taxon>Chitinibacteraceae</taxon>
        <taxon>Iodobacter</taxon>
    </lineage>
</organism>
<dbReference type="RefSeq" id="WP_166826312.1">
    <property type="nucleotide sequence ID" value="NZ_JAAOLX010000005.1"/>
</dbReference>
<reference evidence="1 2" key="1">
    <citation type="submission" date="2020-03" db="EMBL/GenBank/DDBJ databases">
        <title>Draft genome sequence of environmentally isolated violet-colored cultures.</title>
        <authorList>
            <person name="Wilson H.S."/>
        </authorList>
    </citation>
    <scope>NUCLEOTIDE SEQUENCE [LARGE SCALE GENOMIC DNA]</scope>
    <source>
        <strain evidence="1 2">HSC-16F04</strain>
    </source>
</reference>
<gene>
    <name evidence="1" type="ORF">HA050_11985</name>
</gene>